<dbReference type="EMBL" id="MT142752">
    <property type="protein sequence ID" value="QJA88078.1"/>
    <property type="molecule type" value="Genomic_DNA"/>
</dbReference>
<dbReference type="AlphaFoldDB" id="A0A6H1ZSA5"/>
<dbReference type="EMBL" id="MT142032">
    <property type="protein sequence ID" value="QJA73512.1"/>
    <property type="molecule type" value="Genomic_DNA"/>
</dbReference>
<evidence type="ECO:0000313" key="3">
    <source>
        <dbReference type="EMBL" id="QJA88078.1"/>
    </source>
</evidence>
<gene>
    <name evidence="2" type="ORF">MM415A02332_0012</name>
    <name evidence="3" type="ORF">MM415B02830_0004</name>
    <name evidence="1" type="ORF">TM448A01720_0013</name>
</gene>
<organism evidence="1">
    <name type="scientific">viral metagenome</name>
    <dbReference type="NCBI Taxonomy" id="1070528"/>
    <lineage>
        <taxon>unclassified sequences</taxon>
        <taxon>metagenomes</taxon>
        <taxon>organismal metagenomes</taxon>
    </lineage>
</organism>
<proteinExistence type="predicted"/>
<dbReference type="EMBL" id="MT144190">
    <property type="protein sequence ID" value="QJA50359.1"/>
    <property type="molecule type" value="Genomic_DNA"/>
</dbReference>
<protein>
    <submittedName>
        <fullName evidence="1">Uncharacterized protein</fullName>
    </submittedName>
</protein>
<name>A0A6H1ZSA5_9ZZZZ</name>
<reference evidence="1" key="1">
    <citation type="submission" date="2020-03" db="EMBL/GenBank/DDBJ databases">
        <title>The deep terrestrial virosphere.</title>
        <authorList>
            <person name="Holmfeldt K."/>
            <person name="Nilsson E."/>
            <person name="Simone D."/>
            <person name="Lopez-Fernandez M."/>
            <person name="Wu X."/>
            <person name="de Brujin I."/>
            <person name="Lundin D."/>
            <person name="Andersson A."/>
            <person name="Bertilsson S."/>
            <person name="Dopson M."/>
        </authorList>
    </citation>
    <scope>NUCLEOTIDE SEQUENCE</scope>
    <source>
        <strain evidence="2">MM415A02332</strain>
        <strain evidence="3">MM415B02830</strain>
        <strain evidence="1">TM448A01720</strain>
    </source>
</reference>
<evidence type="ECO:0000313" key="2">
    <source>
        <dbReference type="EMBL" id="QJA73512.1"/>
    </source>
</evidence>
<sequence length="94" mass="11034">MKFKPGDRVKYYKKYHDYDHNSSPLWGGRYGKIAGTILKNNDEEFVRLFGGPESNRICVKWDNGTLNGYNSKLWENSFQIIQKERQLKLFGGEI</sequence>
<evidence type="ECO:0000313" key="1">
    <source>
        <dbReference type="EMBL" id="QJA50359.1"/>
    </source>
</evidence>
<accession>A0A6H1ZSA5</accession>